<accession>A0A0F9A952</accession>
<dbReference type="AlphaFoldDB" id="A0A0F9A952"/>
<comment type="caution">
    <text evidence="1">The sequence shown here is derived from an EMBL/GenBank/DDBJ whole genome shotgun (WGS) entry which is preliminary data.</text>
</comment>
<name>A0A0F9A952_9ZZZZ</name>
<dbReference type="EMBL" id="LAZR01056039">
    <property type="protein sequence ID" value="KKK75044.1"/>
    <property type="molecule type" value="Genomic_DNA"/>
</dbReference>
<gene>
    <name evidence="1" type="ORF">LCGC14_2877700</name>
</gene>
<organism evidence="1">
    <name type="scientific">marine sediment metagenome</name>
    <dbReference type="NCBI Taxonomy" id="412755"/>
    <lineage>
        <taxon>unclassified sequences</taxon>
        <taxon>metagenomes</taxon>
        <taxon>ecological metagenomes</taxon>
    </lineage>
</organism>
<protein>
    <submittedName>
        <fullName evidence="1">Uncharacterized protein</fullName>
    </submittedName>
</protein>
<sequence length="57" mass="6995">MTKVKPYQKKLMEMYVYQCKECGRISRYMFFLHAPTKNWKGEACDGKVRRIKFKNVW</sequence>
<evidence type="ECO:0000313" key="1">
    <source>
        <dbReference type="EMBL" id="KKK75044.1"/>
    </source>
</evidence>
<reference evidence="1" key="1">
    <citation type="journal article" date="2015" name="Nature">
        <title>Complex archaea that bridge the gap between prokaryotes and eukaryotes.</title>
        <authorList>
            <person name="Spang A."/>
            <person name="Saw J.H."/>
            <person name="Jorgensen S.L."/>
            <person name="Zaremba-Niedzwiedzka K."/>
            <person name="Martijn J."/>
            <person name="Lind A.E."/>
            <person name="van Eijk R."/>
            <person name="Schleper C."/>
            <person name="Guy L."/>
            <person name="Ettema T.J."/>
        </authorList>
    </citation>
    <scope>NUCLEOTIDE SEQUENCE</scope>
</reference>
<proteinExistence type="predicted"/>